<keyword evidence="5" id="KW-0999">Mitochondrion inner membrane</keyword>
<dbReference type="OMA" id="WRTVYSM"/>
<organism evidence="9 10">
    <name type="scientific">Hermetia illucens</name>
    <name type="common">Black soldier fly</name>
    <dbReference type="NCBI Taxonomy" id="343691"/>
    <lineage>
        <taxon>Eukaryota</taxon>
        <taxon>Metazoa</taxon>
        <taxon>Ecdysozoa</taxon>
        <taxon>Arthropoda</taxon>
        <taxon>Hexapoda</taxon>
        <taxon>Insecta</taxon>
        <taxon>Pterygota</taxon>
        <taxon>Neoptera</taxon>
        <taxon>Endopterygota</taxon>
        <taxon>Diptera</taxon>
        <taxon>Brachycera</taxon>
        <taxon>Stratiomyomorpha</taxon>
        <taxon>Stratiomyidae</taxon>
        <taxon>Hermetiinae</taxon>
        <taxon>Hermetia</taxon>
    </lineage>
</organism>
<evidence type="ECO:0000256" key="7">
    <source>
        <dbReference type="ARBA" id="ARBA00023128"/>
    </source>
</evidence>
<dbReference type="FunCoup" id="A0A7R8UFY9">
    <property type="interactions" value="1869"/>
</dbReference>
<dbReference type="PANTHER" id="PTHR13603:SF1">
    <property type="entry name" value="TRANSMEMBRANE PROTEIN 186"/>
    <property type="match status" value="1"/>
</dbReference>
<comment type="subcellular location">
    <subcellularLocation>
        <location evidence="1">Mitochondrion inner membrane</location>
        <topology evidence="1">Multi-pass membrane protein</topology>
    </subcellularLocation>
</comment>
<evidence type="ECO:0000256" key="4">
    <source>
        <dbReference type="ARBA" id="ARBA00022692"/>
    </source>
</evidence>
<protein>
    <recommendedName>
        <fullName evidence="3">Transmembrane protein 186</fullName>
    </recommendedName>
</protein>
<dbReference type="InterPro" id="IPR026571">
    <property type="entry name" value="Tmem186"/>
</dbReference>
<proteinExistence type="inferred from homology"/>
<evidence type="ECO:0000256" key="3">
    <source>
        <dbReference type="ARBA" id="ARBA00014604"/>
    </source>
</evidence>
<dbReference type="InParanoid" id="A0A7R8UFY9"/>
<evidence type="ECO:0000256" key="5">
    <source>
        <dbReference type="ARBA" id="ARBA00022792"/>
    </source>
</evidence>
<keyword evidence="4" id="KW-0812">Transmembrane</keyword>
<name>A0A7R8UFY9_HERIL</name>
<evidence type="ECO:0000313" key="9">
    <source>
        <dbReference type="EMBL" id="CAD7080096.1"/>
    </source>
</evidence>
<dbReference type="OrthoDB" id="6147888at2759"/>
<keyword evidence="8" id="KW-0472">Membrane</keyword>
<evidence type="ECO:0000256" key="1">
    <source>
        <dbReference type="ARBA" id="ARBA00004448"/>
    </source>
</evidence>
<sequence length="195" mass="21763">MLPRLARNLQPSRVPSLQSVLRCTSTGTLSSDKQPQPEEKPKSDEWSTIYKLPVIRWLAALNKLKIYQAGLTAAAIPATYAAESASMLSDGMCVAVTSLGITGTITLTIASYFAQNFIGFIYVDNTKTRFRIAYVDFWGKRRNVELQNDEIEPPEEDVKYGFVSTVKTNGKGSFRLLRRLGQVTDGEVFAYYFGE</sequence>
<gene>
    <name evidence="9" type="ORF">HERILL_LOCUS3271</name>
</gene>
<accession>A0A7R8UFY9</accession>
<dbReference type="EMBL" id="LR899009">
    <property type="protein sequence ID" value="CAD7080096.1"/>
    <property type="molecule type" value="Genomic_DNA"/>
</dbReference>
<reference evidence="9 10" key="1">
    <citation type="submission" date="2020-11" db="EMBL/GenBank/DDBJ databases">
        <authorList>
            <person name="Wallbank WR R."/>
            <person name="Pardo Diaz C."/>
            <person name="Kozak K."/>
            <person name="Martin S."/>
            <person name="Jiggins C."/>
            <person name="Moest M."/>
            <person name="Warren A I."/>
            <person name="Generalovic N T."/>
            <person name="Byers J.R.P. K."/>
            <person name="Montejo-Kovacevich G."/>
            <person name="Yen C E."/>
        </authorList>
    </citation>
    <scope>NUCLEOTIDE SEQUENCE [LARGE SCALE GENOMIC DNA]</scope>
</reference>
<evidence type="ECO:0000256" key="6">
    <source>
        <dbReference type="ARBA" id="ARBA00022989"/>
    </source>
</evidence>
<dbReference type="GO" id="GO:0005743">
    <property type="term" value="C:mitochondrial inner membrane"/>
    <property type="evidence" value="ECO:0007669"/>
    <property type="project" value="UniProtKB-SubCell"/>
</dbReference>
<comment type="similarity">
    <text evidence="2">Belongs to the TMEM186 family.</text>
</comment>
<dbReference type="Proteomes" id="UP000594454">
    <property type="component" value="Chromosome 1"/>
</dbReference>
<evidence type="ECO:0000256" key="8">
    <source>
        <dbReference type="ARBA" id="ARBA00023136"/>
    </source>
</evidence>
<dbReference type="AlphaFoldDB" id="A0A7R8UFY9"/>
<dbReference type="PANTHER" id="PTHR13603">
    <property type="entry name" value="TRANSMEMBRANE PROTEIN 186"/>
    <property type="match status" value="1"/>
</dbReference>
<keyword evidence="6" id="KW-1133">Transmembrane helix</keyword>
<evidence type="ECO:0000313" key="10">
    <source>
        <dbReference type="Proteomes" id="UP000594454"/>
    </source>
</evidence>
<keyword evidence="7" id="KW-0496">Mitochondrion</keyword>
<evidence type="ECO:0000256" key="2">
    <source>
        <dbReference type="ARBA" id="ARBA00007020"/>
    </source>
</evidence>
<keyword evidence="10" id="KW-1185">Reference proteome</keyword>